<dbReference type="UniPathway" id="UPA00360"/>
<evidence type="ECO:0000313" key="11">
    <source>
        <dbReference type="Proteomes" id="UP000033684"/>
    </source>
</evidence>
<evidence type="ECO:0000256" key="5">
    <source>
        <dbReference type="ARBA" id="ARBA00023098"/>
    </source>
</evidence>
<comment type="similarity">
    <text evidence="8">Belongs to the acyl carrier protein (ACP) family.</text>
</comment>
<keyword evidence="11" id="KW-1185">Reference proteome</keyword>
<dbReference type="PROSITE" id="PS00012">
    <property type="entry name" value="PHOSPHOPANTETHEINE"/>
    <property type="match status" value="1"/>
</dbReference>
<keyword evidence="1 8" id="KW-0596">Phosphopantetheine</keyword>
<keyword evidence="8" id="KW-0963">Cytoplasm</keyword>
<dbReference type="GO" id="GO:0005737">
    <property type="term" value="C:cytoplasm"/>
    <property type="evidence" value="ECO:0007669"/>
    <property type="project" value="UniProtKB-SubCell"/>
</dbReference>
<evidence type="ECO:0000259" key="9">
    <source>
        <dbReference type="PROSITE" id="PS50075"/>
    </source>
</evidence>
<evidence type="ECO:0000256" key="7">
    <source>
        <dbReference type="ARBA" id="ARBA00024328"/>
    </source>
</evidence>
<dbReference type="GO" id="GO:0036104">
    <property type="term" value="P:Kdo2-lipid A biosynthetic process"/>
    <property type="evidence" value="ECO:0007669"/>
    <property type="project" value="UniProtKB-UniPathway"/>
</dbReference>
<comment type="pathway">
    <text evidence="8">Lipid metabolism; fatty acid biosynthesis.</text>
</comment>
<keyword evidence="2 8" id="KW-0444">Lipid biosynthesis</keyword>
<evidence type="ECO:0000256" key="4">
    <source>
        <dbReference type="ARBA" id="ARBA00022832"/>
    </source>
</evidence>
<dbReference type="RefSeq" id="WP_045780410.1">
    <property type="nucleotide sequence ID" value="NZ_LAJX01000244.1"/>
</dbReference>
<dbReference type="InterPro" id="IPR006162">
    <property type="entry name" value="Ppantetheine_attach_site"/>
</dbReference>
<reference evidence="11" key="1">
    <citation type="submission" date="2015-03" db="EMBL/GenBank/DDBJ databases">
        <title>Draft genome sequence of a novel methanotroph (Sn10-6) isolated from flooded ricefield rhizosphere in India.</title>
        <authorList>
            <person name="Pandit P.S."/>
            <person name="Pore S.D."/>
            <person name="Arora P."/>
            <person name="Kapse N.G."/>
            <person name="Dhakephalkar P.K."/>
            <person name="Rahalkar M.C."/>
        </authorList>
    </citation>
    <scope>NUCLEOTIDE SEQUENCE [LARGE SCALE GENOMIC DNA]</scope>
    <source>
        <strain evidence="11">Sn10-6</strain>
    </source>
</reference>
<feature type="domain" description="Carrier" evidence="9">
    <location>
        <begin position="1"/>
        <end position="79"/>
    </location>
</feature>
<protein>
    <recommendedName>
        <fullName evidence="8">Acyl carrier protein</fullName>
        <shortName evidence="8">ACP</shortName>
    </recommendedName>
</protein>
<gene>
    <name evidence="8" type="primary">acpP</name>
    <name evidence="10" type="ORF">VZ94_18830</name>
</gene>
<comment type="PTM">
    <text evidence="8">4'-phosphopantetheine is transferred from CoA to a specific serine of apo-ACP by AcpS. This modification is essential for activity because fatty acids are bound in thioester linkage to the sulfhydryl of the prosthetic group.</text>
</comment>
<dbReference type="InterPro" id="IPR003231">
    <property type="entry name" value="ACP"/>
</dbReference>
<comment type="pathway">
    <text evidence="7">Glycolipid biosynthesis; KDO(2)-lipid A biosynthesis.</text>
</comment>
<dbReference type="GO" id="GO:0016020">
    <property type="term" value="C:membrane"/>
    <property type="evidence" value="ECO:0007669"/>
    <property type="project" value="GOC"/>
</dbReference>
<dbReference type="PROSITE" id="PS50075">
    <property type="entry name" value="CARRIER"/>
    <property type="match status" value="1"/>
</dbReference>
<evidence type="ECO:0000256" key="3">
    <source>
        <dbReference type="ARBA" id="ARBA00022553"/>
    </source>
</evidence>
<dbReference type="EMBL" id="LAJX01000244">
    <property type="protein sequence ID" value="KJV05342.1"/>
    <property type="molecule type" value="Genomic_DNA"/>
</dbReference>
<evidence type="ECO:0000256" key="8">
    <source>
        <dbReference type="HAMAP-Rule" id="MF_01217"/>
    </source>
</evidence>
<keyword evidence="6 8" id="KW-0275">Fatty acid biosynthesis</keyword>
<evidence type="ECO:0000313" key="10">
    <source>
        <dbReference type="EMBL" id="KJV05342.1"/>
    </source>
</evidence>
<proteinExistence type="inferred from homology"/>
<keyword evidence="4 8" id="KW-0276">Fatty acid metabolism</keyword>
<dbReference type="UniPathway" id="UPA00094"/>
<dbReference type="HAMAP" id="MF_01217">
    <property type="entry name" value="Acyl_carrier"/>
    <property type="match status" value="1"/>
</dbReference>
<keyword evidence="5 8" id="KW-0443">Lipid metabolism</keyword>
<dbReference type="Proteomes" id="UP000033684">
    <property type="component" value="Unassembled WGS sequence"/>
</dbReference>
<organism evidence="10 11">
    <name type="scientific">Methylocucumis oryzae</name>
    <dbReference type="NCBI Taxonomy" id="1632867"/>
    <lineage>
        <taxon>Bacteria</taxon>
        <taxon>Pseudomonadati</taxon>
        <taxon>Pseudomonadota</taxon>
        <taxon>Gammaproteobacteria</taxon>
        <taxon>Methylococcales</taxon>
        <taxon>Methylococcaceae</taxon>
        <taxon>Methylocucumis</taxon>
    </lineage>
</organism>
<keyword evidence="3 8" id="KW-0597">Phosphoprotein</keyword>
<dbReference type="AlphaFoldDB" id="A0A0F3IF81"/>
<dbReference type="InterPro" id="IPR036736">
    <property type="entry name" value="ACP-like_sf"/>
</dbReference>
<evidence type="ECO:0000256" key="2">
    <source>
        <dbReference type="ARBA" id="ARBA00022516"/>
    </source>
</evidence>
<dbReference type="SUPFAM" id="SSF47336">
    <property type="entry name" value="ACP-like"/>
    <property type="match status" value="1"/>
</dbReference>
<comment type="caution">
    <text evidence="10">The sequence shown here is derived from an EMBL/GenBank/DDBJ whole genome shotgun (WGS) entry which is preliminary data.</text>
</comment>
<feature type="modified residue" description="O-(pantetheine 4'-phosphoryl)serine" evidence="8">
    <location>
        <position position="39"/>
    </location>
</feature>
<sequence>MTKDELILLILKEVAERFGKDFDTLGEDTHFINDLGADSLDMTEILVGVEDALNVRIEDPNIERLVTAGQIAEFLQHYLQSIGYKWPESSS</sequence>
<evidence type="ECO:0000256" key="1">
    <source>
        <dbReference type="ARBA" id="ARBA00022450"/>
    </source>
</evidence>
<reference evidence="10 11" key="2">
    <citation type="journal article" date="2016" name="Microb. Ecol.">
        <title>Genome Characteristics of a Novel Type I Methanotroph (Sn10-6) Isolated from a Flooded Indian Rice Field.</title>
        <authorList>
            <person name="Rahalkar M.C."/>
            <person name="Pandit P.S."/>
            <person name="Dhakephalkar P.K."/>
            <person name="Pore S."/>
            <person name="Arora P."/>
            <person name="Kapse N."/>
        </authorList>
    </citation>
    <scope>NUCLEOTIDE SEQUENCE [LARGE SCALE GENOMIC DNA]</scope>
    <source>
        <strain evidence="10 11">Sn10-6</strain>
    </source>
</reference>
<accession>A0A0F3IF81</accession>
<comment type="function">
    <text evidence="8">Carrier of the growing fatty acid chain in fatty acid biosynthesis.</text>
</comment>
<dbReference type="PATRIC" id="fig|1632867.3.peg.2924"/>
<comment type="subcellular location">
    <subcellularLocation>
        <location evidence="8">Cytoplasm</location>
    </subcellularLocation>
</comment>
<evidence type="ECO:0000256" key="6">
    <source>
        <dbReference type="ARBA" id="ARBA00023160"/>
    </source>
</evidence>
<dbReference type="Gene3D" id="1.10.1200.10">
    <property type="entry name" value="ACP-like"/>
    <property type="match status" value="1"/>
</dbReference>
<name>A0A0F3IF81_9GAMM</name>
<dbReference type="GO" id="GO:0000036">
    <property type="term" value="F:acyl carrier activity"/>
    <property type="evidence" value="ECO:0007669"/>
    <property type="project" value="UniProtKB-UniRule"/>
</dbReference>
<dbReference type="OrthoDB" id="9804551at2"/>
<dbReference type="InterPro" id="IPR009081">
    <property type="entry name" value="PP-bd_ACP"/>
</dbReference>
<dbReference type="Pfam" id="PF00550">
    <property type="entry name" value="PP-binding"/>
    <property type="match status" value="1"/>
</dbReference>